<proteinExistence type="inferred from homology"/>
<dbReference type="InterPro" id="IPR011042">
    <property type="entry name" value="6-blade_b-propeller_TolB-like"/>
</dbReference>
<dbReference type="PANTHER" id="PTHR36842:SF1">
    <property type="entry name" value="PROTEIN TOLB"/>
    <property type="match status" value="1"/>
</dbReference>
<reference evidence="2 3" key="1">
    <citation type="submission" date="2012-02" db="EMBL/GenBank/DDBJ databases">
        <title>The Genome Sequence of Bacteroides nordii CL02T12C05.</title>
        <authorList>
            <consortium name="The Broad Institute Genome Sequencing Platform"/>
            <person name="Earl A."/>
            <person name="Ward D."/>
            <person name="Feldgarden M."/>
            <person name="Gevers D."/>
            <person name="Zitomersky N.L."/>
            <person name="Coyne M.J."/>
            <person name="Comstock L.E."/>
            <person name="Young S.K."/>
            <person name="Zeng Q."/>
            <person name="Gargeya S."/>
            <person name="Fitzgerald M."/>
            <person name="Haas B."/>
            <person name="Abouelleil A."/>
            <person name="Alvarado L."/>
            <person name="Arachchi H.M."/>
            <person name="Berlin A."/>
            <person name="Chapman S.B."/>
            <person name="Gearin G."/>
            <person name="Goldberg J."/>
            <person name="Griggs A."/>
            <person name="Gujja S."/>
            <person name="Hansen M."/>
            <person name="Heiman D."/>
            <person name="Howarth C."/>
            <person name="Larimer J."/>
            <person name="Lui A."/>
            <person name="MacDonald P.J.P."/>
            <person name="McCowen C."/>
            <person name="Montmayeur A."/>
            <person name="Murphy C."/>
            <person name="Neiman D."/>
            <person name="Pearson M."/>
            <person name="Priest M."/>
            <person name="Roberts A."/>
            <person name="Saif S."/>
            <person name="Shea T."/>
            <person name="Sisk P."/>
            <person name="Stolte C."/>
            <person name="Sykes S."/>
            <person name="Wortman J."/>
            <person name="Nusbaum C."/>
            <person name="Birren B."/>
        </authorList>
    </citation>
    <scope>NUCLEOTIDE SEQUENCE [LARGE SCALE GENOMIC DNA]</scope>
    <source>
        <strain evidence="2 3">CL02T12C05</strain>
    </source>
</reference>
<comment type="similarity">
    <text evidence="1">Belongs to the TolB family.</text>
</comment>
<dbReference type="PANTHER" id="PTHR36842">
    <property type="entry name" value="PROTEIN TOLB HOMOLOG"/>
    <property type="match status" value="1"/>
</dbReference>
<protein>
    <submittedName>
        <fullName evidence="2">Uncharacterized protein</fullName>
    </submittedName>
</protein>
<dbReference type="InterPro" id="IPR011659">
    <property type="entry name" value="WD40"/>
</dbReference>
<dbReference type="Pfam" id="PF07676">
    <property type="entry name" value="PD40"/>
    <property type="match status" value="1"/>
</dbReference>
<dbReference type="Proteomes" id="UP000003089">
    <property type="component" value="Unassembled WGS sequence"/>
</dbReference>
<dbReference type="HOGENOM" id="CLU_914846_0_0_10"/>
<accession>I8XTY6</accession>
<evidence type="ECO:0000313" key="3">
    <source>
        <dbReference type="Proteomes" id="UP000003089"/>
    </source>
</evidence>
<comment type="caution">
    <text evidence="2">The sequence shown here is derived from an EMBL/GenBank/DDBJ whole genome shotgun (WGS) entry which is preliminary data.</text>
</comment>
<evidence type="ECO:0000313" key="2">
    <source>
        <dbReference type="EMBL" id="EIY53537.1"/>
    </source>
</evidence>
<dbReference type="SUPFAM" id="SSF82171">
    <property type="entry name" value="DPP6 N-terminal domain-like"/>
    <property type="match status" value="1"/>
</dbReference>
<dbReference type="eggNOG" id="ENOG50346G3">
    <property type="taxonomic scope" value="Bacteria"/>
</dbReference>
<dbReference type="AlphaFoldDB" id="I8XTY6"/>
<gene>
    <name evidence="2" type="ORF">HMPREF1068_00707</name>
</gene>
<dbReference type="Gene3D" id="2.120.10.30">
    <property type="entry name" value="TolB, C-terminal domain"/>
    <property type="match status" value="1"/>
</dbReference>
<dbReference type="STRING" id="997884.HMPREF1068_00707"/>
<dbReference type="EMBL" id="AGXS01000011">
    <property type="protein sequence ID" value="EIY53537.1"/>
    <property type="molecule type" value="Genomic_DNA"/>
</dbReference>
<name>I8XTY6_9BACE</name>
<dbReference type="PATRIC" id="fig|997884.3.peg.716"/>
<dbReference type="RefSeq" id="WP_007483635.1">
    <property type="nucleotide sequence ID" value="NZ_JH724314.1"/>
</dbReference>
<evidence type="ECO:0000256" key="1">
    <source>
        <dbReference type="ARBA" id="ARBA00009820"/>
    </source>
</evidence>
<keyword evidence="3" id="KW-1185">Reference proteome</keyword>
<sequence length="290" mass="32289">MRILVFLLLNLFVVSVGGQIVNVKKHYQLKEVEGKNVFHPIFDPQGSQLLVTSENYVGLDLLNIHTGDMVSITKEEGAGFNPVFSGDGQTILYQETISKEKRQYRTLMNFDLSTKKAIRLSEMTRSQNDLNKIQSTLVQKEKRSFGGISVITEDLKIVLYQNGNKKELMPVGTVPGYIWVSLSPNGEMILFTAVSKGTFVCDLSGKVISFLGNLNAPVWYGNDYVVGMKDKDDGNVITSSQVIIATIDGKTRQELTPKERIALYPATSSVSKQIAYCTDKGELFIMEIDK</sequence>
<organism evidence="2 3">
    <name type="scientific">Bacteroides nordii CL02T12C05</name>
    <dbReference type="NCBI Taxonomy" id="997884"/>
    <lineage>
        <taxon>Bacteria</taxon>
        <taxon>Pseudomonadati</taxon>
        <taxon>Bacteroidota</taxon>
        <taxon>Bacteroidia</taxon>
        <taxon>Bacteroidales</taxon>
        <taxon>Bacteroidaceae</taxon>
        <taxon>Bacteroides</taxon>
    </lineage>
</organism>